<dbReference type="Pfam" id="PF13519">
    <property type="entry name" value="VWA_2"/>
    <property type="match status" value="1"/>
</dbReference>
<keyword evidence="4" id="KW-1185">Reference proteome</keyword>
<dbReference type="KEGG" id="csty:KN1_11700"/>
<dbReference type="AlphaFoldDB" id="A0A8D5U5V2"/>
<dbReference type="InterPro" id="IPR040929">
    <property type="entry name" value="ArnB_C"/>
</dbReference>
<gene>
    <name evidence="3" type="ORF">KN1_11700</name>
</gene>
<accession>A0A8D5U5V2</accession>
<dbReference type="RefSeq" id="WP_221289906.1">
    <property type="nucleotide sequence ID" value="NZ_AP024597.1"/>
</dbReference>
<dbReference type="CDD" id="cd00198">
    <property type="entry name" value="vWFA"/>
    <property type="match status" value="1"/>
</dbReference>
<feature type="compositionally biased region" description="Basic and acidic residues" evidence="1">
    <location>
        <begin position="382"/>
        <end position="397"/>
    </location>
</feature>
<evidence type="ECO:0000256" key="1">
    <source>
        <dbReference type="SAM" id="MobiDB-lite"/>
    </source>
</evidence>
<dbReference type="EMBL" id="AP024597">
    <property type="protein sequence ID" value="BCU69873.1"/>
    <property type="molecule type" value="Genomic_DNA"/>
</dbReference>
<evidence type="ECO:0000259" key="2">
    <source>
        <dbReference type="PROSITE" id="PS50234"/>
    </source>
</evidence>
<dbReference type="Gene3D" id="3.40.50.410">
    <property type="entry name" value="von Willebrand factor, type A domain"/>
    <property type="match status" value="1"/>
</dbReference>
<dbReference type="GeneID" id="66162905"/>
<dbReference type="Proteomes" id="UP000825123">
    <property type="component" value="Chromosome"/>
</dbReference>
<sequence>MVISAKVEFSHRYSFTSPIRAVFRAIIVPEKLAKATGFHYIILLDNSLSMKGKKIDTAKNGVIELLNRIPDGNYVTLITFSDYVRVLGEFTDPRLLIPLVRDVSVEGGTSLYKALKKAINIAGKYDAPGYIILLTDGQPTDVPPLNSVANLTGRNYLIYYKMFRDKVLRYFDALTIPPGFKVISFGIGDDYIEEILKLLADKTGGVVNHINYPSEVVNVLPQFVVSNVGAKNVTVTIASESPVRLLNYPGPPVRLGAIEGVVKILGELTVPPQYNGIVMVVSVEYEDPVTGKKDSITREVAISPTNDQNTFLRGVNNDLLSEYQYYSLMQKLVSDLNTNDLTGATKALQQMQQIAQQTRKTNLIETTRKLQQTLGGNSDLNRASKEVTSEVTKKLRS</sequence>
<dbReference type="SMART" id="SM00327">
    <property type="entry name" value="VWA"/>
    <property type="match status" value="1"/>
</dbReference>
<dbReference type="InterPro" id="IPR036465">
    <property type="entry name" value="vWFA_dom_sf"/>
</dbReference>
<feature type="region of interest" description="Disordered" evidence="1">
    <location>
        <begin position="374"/>
        <end position="397"/>
    </location>
</feature>
<dbReference type="InterPro" id="IPR002035">
    <property type="entry name" value="VWF_A"/>
</dbReference>
<reference evidence="3 4" key="1">
    <citation type="submission" date="2021-04" db="EMBL/GenBank/DDBJ databases">
        <title>Complete genome sequence of Stygiolobus sp. KN-1.</title>
        <authorList>
            <person name="Nakamura K."/>
            <person name="Sakai H."/>
            <person name="Kurosawa N."/>
        </authorList>
    </citation>
    <scope>NUCLEOTIDE SEQUENCE [LARGE SCALE GENOMIC DNA]</scope>
    <source>
        <strain evidence="3 4">KN-1</strain>
    </source>
</reference>
<protein>
    <recommendedName>
        <fullName evidence="2">VWFA domain-containing protein</fullName>
    </recommendedName>
</protein>
<dbReference type="Pfam" id="PF18677">
    <property type="entry name" value="ArnB_C"/>
    <property type="match status" value="1"/>
</dbReference>
<evidence type="ECO:0000313" key="4">
    <source>
        <dbReference type="Proteomes" id="UP000825123"/>
    </source>
</evidence>
<proteinExistence type="predicted"/>
<feature type="domain" description="VWFA" evidence="2">
    <location>
        <begin position="39"/>
        <end position="228"/>
    </location>
</feature>
<name>A0A8D5U5V2_9CREN</name>
<dbReference type="PROSITE" id="PS50234">
    <property type="entry name" value="VWFA"/>
    <property type="match status" value="1"/>
</dbReference>
<organism evidence="3 4">
    <name type="scientific">Stygiolobus caldivivus</name>
    <dbReference type="NCBI Taxonomy" id="2824673"/>
    <lineage>
        <taxon>Archaea</taxon>
        <taxon>Thermoproteota</taxon>
        <taxon>Thermoprotei</taxon>
        <taxon>Sulfolobales</taxon>
        <taxon>Sulfolobaceae</taxon>
        <taxon>Stygiolobus</taxon>
    </lineage>
</organism>
<evidence type="ECO:0000313" key="3">
    <source>
        <dbReference type="EMBL" id="BCU69873.1"/>
    </source>
</evidence>
<dbReference type="SUPFAM" id="SSF53300">
    <property type="entry name" value="vWA-like"/>
    <property type="match status" value="1"/>
</dbReference>